<gene>
    <name evidence="2" type="ORF">D4Q52_04515</name>
</gene>
<dbReference type="CDD" id="cd01324">
    <property type="entry name" value="cbb3_Oxidase_CcoQ"/>
    <property type="match status" value="1"/>
</dbReference>
<protein>
    <submittedName>
        <fullName evidence="2">Cbb3-type cytochrome c oxidase subunit 3</fullName>
    </submittedName>
</protein>
<sequence length="54" mass="6251">MKAIISVENIVSSFVTVWWTPLFMVIFFAIVAYALWPKNKTAFDDAARMPLRED</sequence>
<accession>A0A418VLU2</accession>
<reference evidence="2 3" key="1">
    <citation type="submission" date="2018-09" db="EMBL/GenBank/DDBJ databases">
        <title>Draft genome sequence of Rhodopseudomonas palustris 2.1.18.</title>
        <authorList>
            <person name="Robertson S.L."/>
            <person name="Meyer T.E."/>
            <person name="Kyndt J.A."/>
        </authorList>
    </citation>
    <scope>NUCLEOTIDE SEQUENCE [LARGE SCALE GENOMIC DNA]</scope>
    <source>
        <strain evidence="2 3">2.1.18</strain>
    </source>
</reference>
<feature type="transmembrane region" description="Helical" evidence="1">
    <location>
        <begin position="16"/>
        <end position="36"/>
    </location>
</feature>
<proteinExistence type="predicted"/>
<comment type="caution">
    <text evidence="2">The sequence shown here is derived from an EMBL/GenBank/DDBJ whole genome shotgun (WGS) entry which is preliminary data.</text>
</comment>
<dbReference type="Pfam" id="PF05545">
    <property type="entry name" value="FixQ"/>
    <property type="match status" value="1"/>
</dbReference>
<dbReference type="Proteomes" id="UP000285523">
    <property type="component" value="Unassembled WGS sequence"/>
</dbReference>
<name>A0A418VLU2_RHOPL</name>
<keyword evidence="1" id="KW-0472">Membrane</keyword>
<organism evidence="2 3">
    <name type="scientific">Rhodopseudomonas palustris</name>
    <dbReference type="NCBI Taxonomy" id="1076"/>
    <lineage>
        <taxon>Bacteria</taxon>
        <taxon>Pseudomonadati</taxon>
        <taxon>Pseudomonadota</taxon>
        <taxon>Alphaproteobacteria</taxon>
        <taxon>Hyphomicrobiales</taxon>
        <taxon>Nitrobacteraceae</taxon>
        <taxon>Rhodopseudomonas</taxon>
    </lineage>
</organism>
<dbReference type="AlphaFoldDB" id="A0A418VLU2"/>
<dbReference type="InterPro" id="IPR008621">
    <property type="entry name" value="Cbb3-typ_cyt_oxidase_comp"/>
</dbReference>
<dbReference type="OrthoDB" id="7173870at2"/>
<evidence type="ECO:0000313" key="3">
    <source>
        <dbReference type="Proteomes" id="UP000285523"/>
    </source>
</evidence>
<evidence type="ECO:0000256" key="1">
    <source>
        <dbReference type="SAM" id="Phobius"/>
    </source>
</evidence>
<keyword evidence="1" id="KW-0812">Transmembrane</keyword>
<keyword evidence="1" id="KW-1133">Transmembrane helix</keyword>
<evidence type="ECO:0000313" key="2">
    <source>
        <dbReference type="EMBL" id="RJF77094.1"/>
    </source>
</evidence>
<dbReference type="RefSeq" id="WP_119855346.1">
    <property type="nucleotide sequence ID" value="NZ_QYYD01000003.1"/>
</dbReference>
<dbReference type="EMBL" id="QYYD01000003">
    <property type="protein sequence ID" value="RJF77094.1"/>
    <property type="molecule type" value="Genomic_DNA"/>
</dbReference>